<name>A0A0F7VPF9_STRLW</name>
<dbReference type="Gene3D" id="1.10.3720.10">
    <property type="entry name" value="MetI-like"/>
    <property type="match status" value="1"/>
</dbReference>
<dbReference type="Pfam" id="PF19300">
    <property type="entry name" value="BPD_transp_1_N"/>
    <property type="match status" value="1"/>
</dbReference>
<accession>A0A0F7VPF9</accession>
<dbReference type="AlphaFoldDB" id="A0A0F7VPF9"/>
<dbReference type="PROSITE" id="PS50928">
    <property type="entry name" value="ABC_TM1"/>
    <property type="match status" value="1"/>
</dbReference>
<dbReference type="Pfam" id="PF00528">
    <property type="entry name" value="BPD_transp_1"/>
    <property type="match status" value="1"/>
</dbReference>
<dbReference type="PANTHER" id="PTHR43163:SF3">
    <property type="entry name" value="PEPTIDE ABC TRANSPORTER PERMEASE PROTEIN"/>
    <property type="match status" value="1"/>
</dbReference>
<organism evidence="9 10">
    <name type="scientific">Streptomyces leeuwenhoekii</name>
    <dbReference type="NCBI Taxonomy" id="1437453"/>
    <lineage>
        <taxon>Bacteria</taxon>
        <taxon>Bacillati</taxon>
        <taxon>Actinomycetota</taxon>
        <taxon>Actinomycetes</taxon>
        <taxon>Kitasatosporales</taxon>
        <taxon>Streptomycetaceae</taxon>
        <taxon>Streptomyces</taxon>
    </lineage>
</organism>
<proteinExistence type="inferred from homology"/>
<feature type="transmembrane region" description="Helical" evidence="7">
    <location>
        <begin position="266"/>
        <end position="289"/>
    </location>
</feature>
<reference evidence="9 10" key="1">
    <citation type="submission" date="2015-02" db="EMBL/GenBank/DDBJ databases">
        <authorList>
            <person name="Gomez-Escribano P.J."/>
        </authorList>
    </citation>
    <scope>NUCLEOTIDE SEQUENCE [LARGE SCALE GENOMIC DNA]</scope>
    <source>
        <strain evidence="10">C34 (DSM 42122 / NRRL B-24963)</strain>
    </source>
</reference>
<keyword evidence="2 7" id="KW-0813">Transport</keyword>
<feature type="domain" description="ABC transmembrane type-1" evidence="8">
    <location>
        <begin position="113"/>
        <end position="318"/>
    </location>
</feature>
<comment type="similarity">
    <text evidence="7">Belongs to the binding-protein-dependent transport system permease family.</text>
</comment>
<dbReference type="InterPro" id="IPR045621">
    <property type="entry name" value="BPD_transp_1_N"/>
</dbReference>
<protein>
    <submittedName>
        <fullName evidence="9">Nickel transport system permease protein nikB</fullName>
    </submittedName>
</protein>
<dbReference type="CDD" id="cd06261">
    <property type="entry name" value="TM_PBP2"/>
    <property type="match status" value="1"/>
</dbReference>
<evidence type="ECO:0000256" key="7">
    <source>
        <dbReference type="RuleBase" id="RU363032"/>
    </source>
</evidence>
<dbReference type="InterPro" id="IPR000515">
    <property type="entry name" value="MetI-like"/>
</dbReference>
<dbReference type="Proteomes" id="UP000035016">
    <property type="component" value="Chromosome Chromosome"/>
</dbReference>
<keyword evidence="3" id="KW-1003">Cell membrane</keyword>
<keyword evidence="6 7" id="KW-0472">Membrane</keyword>
<dbReference type="EMBL" id="LN831790">
    <property type="protein sequence ID" value="CQR60393.1"/>
    <property type="molecule type" value="Genomic_DNA"/>
</dbReference>
<dbReference type="SUPFAM" id="SSF161098">
    <property type="entry name" value="MetI-like"/>
    <property type="match status" value="1"/>
</dbReference>
<evidence type="ECO:0000256" key="5">
    <source>
        <dbReference type="ARBA" id="ARBA00022989"/>
    </source>
</evidence>
<dbReference type="KEGG" id="sle:sle_09300"/>
<dbReference type="InterPro" id="IPR035906">
    <property type="entry name" value="MetI-like_sf"/>
</dbReference>
<feature type="transmembrane region" description="Helical" evidence="7">
    <location>
        <begin position="301"/>
        <end position="325"/>
    </location>
</feature>
<feature type="transmembrane region" description="Helical" evidence="7">
    <location>
        <begin position="197"/>
        <end position="215"/>
    </location>
</feature>
<feature type="transmembrane region" description="Helical" evidence="7">
    <location>
        <begin position="152"/>
        <end position="177"/>
    </location>
</feature>
<comment type="subcellular location">
    <subcellularLocation>
        <location evidence="1 7">Cell membrane</location>
        <topology evidence="1 7">Multi-pass membrane protein</topology>
    </subcellularLocation>
</comment>
<gene>
    <name evidence="9" type="primary">sle_09300</name>
</gene>
<evidence type="ECO:0000313" key="10">
    <source>
        <dbReference type="Proteomes" id="UP000035016"/>
    </source>
</evidence>
<evidence type="ECO:0000256" key="2">
    <source>
        <dbReference type="ARBA" id="ARBA00022448"/>
    </source>
</evidence>
<dbReference type="PANTHER" id="PTHR43163">
    <property type="entry name" value="DIPEPTIDE TRANSPORT SYSTEM PERMEASE PROTEIN DPPB-RELATED"/>
    <property type="match status" value="1"/>
</dbReference>
<dbReference type="RefSeq" id="WP_053042680.1">
    <property type="nucleotide sequence ID" value="NZ_AZSD01000058.1"/>
</dbReference>
<evidence type="ECO:0000256" key="6">
    <source>
        <dbReference type="ARBA" id="ARBA00023136"/>
    </source>
</evidence>
<evidence type="ECO:0000256" key="4">
    <source>
        <dbReference type="ARBA" id="ARBA00022692"/>
    </source>
</evidence>
<feature type="transmembrane region" description="Helical" evidence="7">
    <location>
        <begin position="27"/>
        <end position="45"/>
    </location>
</feature>
<evidence type="ECO:0000256" key="3">
    <source>
        <dbReference type="ARBA" id="ARBA00022475"/>
    </source>
</evidence>
<feature type="transmembrane region" description="Helical" evidence="7">
    <location>
        <begin position="117"/>
        <end position="140"/>
    </location>
</feature>
<keyword evidence="5 7" id="KW-1133">Transmembrane helix</keyword>
<evidence type="ECO:0000313" key="9">
    <source>
        <dbReference type="EMBL" id="CQR60393.1"/>
    </source>
</evidence>
<sequence length="333" mass="34113">MKTAAHPHAEQTSAGWGPLWRFVGRRLVLGVVVLGAVSAIVFIATELATGDAATASLGSEATPEAVAARRAELGLDRPAVVQYADWLGSALRGDLGTSYVSGGSVADLVFSRSVNSLVLAGITLALLVPLAVGLGVWAGLRASGAADRGISLSTLTLVSIPEFVTGSVLVLVFAVQLDWLPAVSVIGPGQGVLSNPEILVLPVITLLVGCIAHNTRLVRAGVAQSATSDAVVTARLNGVPERRVVRKYILPAAIPPVIPLLARYTALLVGSALVAETLFGFPGLASVLVQASVGRDVPTVQAVGLLVAALTVLVNLAGDLLGVLVDPLRRLPR</sequence>
<evidence type="ECO:0000259" key="8">
    <source>
        <dbReference type="PROSITE" id="PS50928"/>
    </source>
</evidence>
<dbReference type="GO" id="GO:0005886">
    <property type="term" value="C:plasma membrane"/>
    <property type="evidence" value="ECO:0007669"/>
    <property type="project" value="UniProtKB-SubCell"/>
</dbReference>
<dbReference type="GO" id="GO:0055085">
    <property type="term" value="P:transmembrane transport"/>
    <property type="evidence" value="ECO:0007669"/>
    <property type="project" value="InterPro"/>
</dbReference>
<evidence type="ECO:0000256" key="1">
    <source>
        <dbReference type="ARBA" id="ARBA00004651"/>
    </source>
</evidence>
<keyword evidence="4 7" id="KW-0812">Transmembrane</keyword>